<sequence length="62" mass="7415">MKVKKEELKAMILQFPVEEINELIAEIRKTLEMREFMKLAETGFTEWNDPEEDIYNDGTEYS</sequence>
<gene>
    <name evidence="1" type="ORF">SR1949_05650</name>
</gene>
<name>A0A479ZRY6_9CYAN</name>
<keyword evidence="2" id="KW-1185">Reference proteome</keyword>
<reference evidence="2" key="1">
    <citation type="submission" date="2019-02" db="EMBL/GenBank/DDBJ databases">
        <title>Draft genome sequence of Sphaerospermopsis reniformis NIES-1949.</title>
        <authorList>
            <person name="Yamaguchi H."/>
            <person name="Suzuki S."/>
            <person name="Kawachi M."/>
        </authorList>
    </citation>
    <scope>NUCLEOTIDE SEQUENCE [LARGE SCALE GENOMIC DNA]</scope>
    <source>
        <strain evidence="2">NIES-1949</strain>
    </source>
</reference>
<protein>
    <submittedName>
        <fullName evidence="1">Uncharacterized protein</fullName>
    </submittedName>
</protein>
<proteinExistence type="predicted"/>
<evidence type="ECO:0000313" key="2">
    <source>
        <dbReference type="Proteomes" id="UP000300142"/>
    </source>
</evidence>
<comment type="caution">
    <text evidence="1">The sequence shown here is derived from an EMBL/GenBank/DDBJ whole genome shotgun (WGS) entry which is preliminary data.</text>
</comment>
<dbReference type="AlphaFoldDB" id="A0A479ZRY6"/>
<dbReference type="EMBL" id="BJCE01000010">
    <property type="protein sequence ID" value="GCL35470.1"/>
    <property type="molecule type" value="Genomic_DNA"/>
</dbReference>
<organism evidence="1 2">
    <name type="scientific">Sphaerospermopsis reniformis</name>
    <dbReference type="NCBI Taxonomy" id="531300"/>
    <lineage>
        <taxon>Bacteria</taxon>
        <taxon>Bacillati</taxon>
        <taxon>Cyanobacteriota</taxon>
        <taxon>Cyanophyceae</taxon>
        <taxon>Nostocales</taxon>
        <taxon>Aphanizomenonaceae</taxon>
        <taxon>Sphaerospermopsis</taxon>
    </lineage>
</organism>
<evidence type="ECO:0000313" key="1">
    <source>
        <dbReference type="EMBL" id="GCL35470.1"/>
    </source>
</evidence>
<accession>A0A479ZRY6</accession>
<dbReference type="Proteomes" id="UP000300142">
    <property type="component" value="Unassembled WGS sequence"/>
</dbReference>
<dbReference type="RefSeq" id="WP_137666299.1">
    <property type="nucleotide sequence ID" value="NZ_BJCE01000010.1"/>
</dbReference>